<dbReference type="EMBL" id="JAEUAW010000003">
    <property type="protein sequence ID" value="MBW9093120.1"/>
    <property type="molecule type" value="Genomic_DNA"/>
</dbReference>
<gene>
    <name evidence="2" type="ORF">JNB62_05445</name>
</gene>
<protein>
    <recommendedName>
        <fullName evidence="1">DUF7455 domain-containing protein</fullName>
    </recommendedName>
</protein>
<evidence type="ECO:0000313" key="2">
    <source>
        <dbReference type="EMBL" id="MBW9093120.1"/>
    </source>
</evidence>
<name>A0ABS7HL00_9MICO</name>
<dbReference type="Pfam" id="PF24254">
    <property type="entry name" value="DUF7455"/>
    <property type="match status" value="1"/>
</dbReference>
<dbReference type="InterPro" id="IPR055878">
    <property type="entry name" value="DUF7455"/>
</dbReference>
<evidence type="ECO:0000259" key="1">
    <source>
        <dbReference type="Pfam" id="PF24254"/>
    </source>
</evidence>
<reference evidence="2 3" key="1">
    <citation type="journal article" date="2021" name="MBio">
        <title>Poor Competitiveness of Bradyrhizobium in Pigeon Pea Root Colonization in Indian Soils.</title>
        <authorList>
            <person name="Chalasani D."/>
            <person name="Basu A."/>
            <person name="Pullabhotla S.V.S.R.N."/>
            <person name="Jorrin B."/>
            <person name="Neal A.L."/>
            <person name="Poole P.S."/>
            <person name="Podile A.R."/>
            <person name="Tkacz A."/>
        </authorList>
    </citation>
    <scope>NUCLEOTIDE SEQUENCE [LARGE SCALE GENOMIC DNA]</scope>
    <source>
        <strain evidence="2 3">HU14</strain>
    </source>
</reference>
<accession>A0ABS7HL00</accession>
<feature type="domain" description="DUF7455" evidence="1">
    <location>
        <begin position="23"/>
        <end position="76"/>
    </location>
</feature>
<organism evidence="2 3">
    <name type="scientific">Microbacterium jejuense</name>
    <dbReference type="NCBI Taxonomy" id="1263637"/>
    <lineage>
        <taxon>Bacteria</taxon>
        <taxon>Bacillati</taxon>
        <taxon>Actinomycetota</taxon>
        <taxon>Actinomycetes</taxon>
        <taxon>Micrococcales</taxon>
        <taxon>Microbacteriaceae</taxon>
        <taxon>Microbacterium</taxon>
    </lineage>
</organism>
<sequence>MDAPPQDIVDRIRPATVVEVVDDICHACGPGSKTRAYLYAKLPNGETRAYCGHHGTEKLPSLKEQRATIIDLRDRIEP</sequence>
<dbReference type="Proteomes" id="UP001196843">
    <property type="component" value="Unassembled WGS sequence"/>
</dbReference>
<dbReference type="RefSeq" id="WP_220299842.1">
    <property type="nucleotide sequence ID" value="NZ_JAEUAW010000003.1"/>
</dbReference>
<comment type="caution">
    <text evidence="2">The sequence shown here is derived from an EMBL/GenBank/DDBJ whole genome shotgun (WGS) entry which is preliminary data.</text>
</comment>
<proteinExistence type="predicted"/>
<evidence type="ECO:0000313" key="3">
    <source>
        <dbReference type="Proteomes" id="UP001196843"/>
    </source>
</evidence>
<keyword evidence="3" id="KW-1185">Reference proteome</keyword>